<dbReference type="PANTHER" id="PTHR13136:SF11">
    <property type="entry name" value="TESTIS-EXPRESSED PROTEIN 30"/>
    <property type="match status" value="1"/>
</dbReference>
<evidence type="ECO:0000259" key="1">
    <source>
        <dbReference type="Pfam" id="PF20408"/>
    </source>
</evidence>
<organism evidence="2">
    <name type="scientific">Variovorax paradoxus</name>
    <dbReference type="NCBI Taxonomy" id="34073"/>
    <lineage>
        <taxon>Bacteria</taxon>
        <taxon>Pseudomonadati</taxon>
        <taxon>Pseudomonadota</taxon>
        <taxon>Betaproteobacteria</taxon>
        <taxon>Burkholderiales</taxon>
        <taxon>Comamonadaceae</taxon>
        <taxon>Variovorax</taxon>
    </lineage>
</organism>
<proteinExistence type="predicted"/>
<name>A0A679IK42_VARPD</name>
<dbReference type="EMBL" id="LR743507">
    <property type="protein sequence ID" value="CAA2099325.1"/>
    <property type="molecule type" value="Genomic_DNA"/>
</dbReference>
<dbReference type="AlphaFoldDB" id="A0A679IK42"/>
<protein>
    <recommendedName>
        <fullName evidence="1">KANL3/Tex30 alpha/beta hydrolase-like domain-containing protein</fullName>
    </recommendedName>
</protein>
<reference evidence="2" key="1">
    <citation type="submission" date="2019-12" db="EMBL/GenBank/DDBJ databases">
        <authorList>
            <person name="Cremers G."/>
        </authorList>
    </citation>
    <scope>NUCLEOTIDE SEQUENCE</scope>
    <source>
        <strain evidence="2">Vvax</strain>
    </source>
</reference>
<feature type="domain" description="KANL3/Tex30 alpha/beta hydrolase-like" evidence="1">
    <location>
        <begin position="52"/>
        <end position="246"/>
    </location>
</feature>
<gene>
    <name evidence="2" type="ORF">VVAX_00180</name>
</gene>
<dbReference type="Pfam" id="PF20408">
    <property type="entry name" value="Abhydrolase_11"/>
    <property type="match status" value="1"/>
</dbReference>
<sequence>MPPEKACGLSSHRRLGHTCEVTTSTTLSIAVAPDVTVSAIAVTPASSDAAAACYVLTHGAGAGMTHPFMQAAAEGLAQRRVATLRYQFPYMEQGRKRTDAPALAHATVRAAVACAASRFGGLRMFAGGKSFGGRMTSQAQALAPLPGVEGLVFLGFPLHPSGAPDAAAARAAHLQEIDVPMLFAHGPRDKLAEPAPFDATVGALGPLATVLEIDGADHSFHVLKRGTGRTDEQALDELLDGVAVWMQAWNIG</sequence>
<accession>A0A679IK42</accession>
<dbReference type="Gene3D" id="3.40.50.1820">
    <property type="entry name" value="alpha/beta hydrolase"/>
    <property type="match status" value="1"/>
</dbReference>
<dbReference type="PANTHER" id="PTHR13136">
    <property type="entry name" value="TESTIS DEVELOPMENT PROTEIN PRTD"/>
    <property type="match status" value="1"/>
</dbReference>
<dbReference type="InterPro" id="IPR026555">
    <property type="entry name" value="NSL3/Tex30"/>
</dbReference>
<dbReference type="InterPro" id="IPR046879">
    <property type="entry name" value="KANL3/Tex30_Abhydrolase"/>
</dbReference>
<dbReference type="InterPro" id="IPR029058">
    <property type="entry name" value="AB_hydrolase_fold"/>
</dbReference>
<evidence type="ECO:0000313" key="2">
    <source>
        <dbReference type="EMBL" id="CAA2099325.1"/>
    </source>
</evidence>
<dbReference type="SUPFAM" id="SSF53474">
    <property type="entry name" value="alpha/beta-Hydrolases"/>
    <property type="match status" value="1"/>
</dbReference>